<dbReference type="Proteomes" id="UP000828048">
    <property type="component" value="Chromosome 3"/>
</dbReference>
<evidence type="ECO:0000313" key="1">
    <source>
        <dbReference type="EMBL" id="KAH7857305.1"/>
    </source>
</evidence>
<reference evidence="1 2" key="1">
    <citation type="journal article" date="2021" name="Hortic Res">
        <title>High-quality reference genome and annotation aids understanding of berry development for evergreen blueberry (Vaccinium darrowii).</title>
        <authorList>
            <person name="Yu J."/>
            <person name="Hulse-Kemp A.M."/>
            <person name="Babiker E."/>
            <person name="Staton M."/>
        </authorList>
    </citation>
    <scope>NUCLEOTIDE SEQUENCE [LARGE SCALE GENOMIC DNA]</scope>
    <source>
        <strain evidence="2">cv. NJ 8807/NJ 8810</strain>
        <tissue evidence="1">Young leaf</tissue>
    </source>
</reference>
<gene>
    <name evidence="1" type="ORF">Vadar_011097</name>
</gene>
<proteinExistence type="predicted"/>
<evidence type="ECO:0000313" key="2">
    <source>
        <dbReference type="Proteomes" id="UP000828048"/>
    </source>
</evidence>
<sequence>MISKSNVPPLITSSQTTKENGHISIRQTPNGTMLEPNRACGGGRWDGTNNAPALKEVDIGLSMGIQGTEMSKESSVIVILDNNFWSVAVVLSRRVPILCRPTSMGKLDYGHIGGIGFGHEKTTSGSNKATYNQRYVNLLSQECYQILVLLTLQFKGEAIFNVSSNVNDFLIFNVFILCQVFDEFNARKLEKKNVFEGIHKSKLFLVIVGLTILLQVVMVEFLKKIADIKRLNWWHWGGCVGFASVSWAIGWVVKWIPIPEKPFFSAKPGK</sequence>
<dbReference type="EMBL" id="CM037153">
    <property type="protein sequence ID" value="KAH7857305.1"/>
    <property type="molecule type" value="Genomic_DNA"/>
</dbReference>
<protein>
    <submittedName>
        <fullName evidence="1">Uncharacterized protein</fullName>
    </submittedName>
</protein>
<name>A0ACB7YWJ1_9ERIC</name>
<accession>A0ACB7YWJ1</accession>
<organism evidence="1 2">
    <name type="scientific">Vaccinium darrowii</name>
    <dbReference type="NCBI Taxonomy" id="229202"/>
    <lineage>
        <taxon>Eukaryota</taxon>
        <taxon>Viridiplantae</taxon>
        <taxon>Streptophyta</taxon>
        <taxon>Embryophyta</taxon>
        <taxon>Tracheophyta</taxon>
        <taxon>Spermatophyta</taxon>
        <taxon>Magnoliopsida</taxon>
        <taxon>eudicotyledons</taxon>
        <taxon>Gunneridae</taxon>
        <taxon>Pentapetalae</taxon>
        <taxon>asterids</taxon>
        <taxon>Ericales</taxon>
        <taxon>Ericaceae</taxon>
        <taxon>Vaccinioideae</taxon>
        <taxon>Vaccinieae</taxon>
        <taxon>Vaccinium</taxon>
    </lineage>
</organism>
<comment type="caution">
    <text evidence="1">The sequence shown here is derived from an EMBL/GenBank/DDBJ whole genome shotgun (WGS) entry which is preliminary data.</text>
</comment>
<keyword evidence="2" id="KW-1185">Reference proteome</keyword>